<reference evidence="2" key="1">
    <citation type="submission" date="2020-01" db="EMBL/GenBank/DDBJ databases">
        <authorList>
            <person name="Meier V. D."/>
            <person name="Meier V D."/>
        </authorList>
    </citation>
    <scope>NUCLEOTIDE SEQUENCE</scope>
    <source>
        <strain evidence="2">HLG_WM_MAG_05</strain>
    </source>
</reference>
<dbReference type="NCBIfam" id="TIGR02593">
    <property type="entry name" value="CRISPR_cas5"/>
    <property type="match status" value="1"/>
</dbReference>
<dbReference type="Pfam" id="PF09704">
    <property type="entry name" value="Cas_Cas5d"/>
    <property type="match status" value="1"/>
</dbReference>
<dbReference type="GO" id="GO:0051607">
    <property type="term" value="P:defense response to virus"/>
    <property type="evidence" value="ECO:0007669"/>
    <property type="project" value="UniProtKB-KW"/>
</dbReference>
<name>A0A6S6SY76_9BACT</name>
<accession>A0A6S6SY76</accession>
<sequence>MIVELDFWADYGHFSHPATIYSSLTYPIPPKTTLMGFLASVGGLNSVEKYGFLNKIKYSCIIHRLDGKENFCFNGIKDALPSIKNGQQNIKQRKQFYRELLVSPHYKIFIDFSACLNESKQIIENLKNHISLYQVYMGINLCLANFEFIAEHKVKVITNDENVAIDSFVTLDTSFEIEFDKNYSDIRMANTIEKDRVFGEFNDLLVELSGKTILANPKEYLLVNDYKLIMI</sequence>
<gene>
    <name evidence="2" type="ORF">HELGO_WM38559</name>
</gene>
<protein>
    <recommendedName>
        <fullName evidence="3">CRISPR-associated protein, Cas5h family</fullName>
    </recommendedName>
</protein>
<evidence type="ECO:0000313" key="2">
    <source>
        <dbReference type="EMBL" id="CAA6811152.1"/>
    </source>
</evidence>
<dbReference type="EMBL" id="CACVAU010000037">
    <property type="protein sequence ID" value="CAA6811152.1"/>
    <property type="molecule type" value="Genomic_DNA"/>
</dbReference>
<dbReference type="InterPro" id="IPR013422">
    <property type="entry name" value="CRISPR-assoc_prot_Cas5_N"/>
</dbReference>
<proteinExistence type="predicted"/>
<evidence type="ECO:0000256" key="1">
    <source>
        <dbReference type="ARBA" id="ARBA00023118"/>
    </source>
</evidence>
<dbReference type="InterPro" id="IPR021124">
    <property type="entry name" value="CRISPR-assoc_prot_Cas5"/>
</dbReference>
<dbReference type="Gene3D" id="3.30.70.2660">
    <property type="match status" value="1"/>
</dbReference>
<dbReference type="GO" id="GO:0043571">
    <property type="term" value="P:maintenance of CRISPR repeat elements"/>
    <property type="evidence" value="ECO:0007669"/>
    <property type="project" value="InterPro"/>
</dbReference>
<keyword evidence="1" id="KW-0051">Antiviral defense</keyword>
<organism evidence="2">
    <name type="scientific">uncultured Sulfurovum sp</name>
    <dbReference type="NCBI Taxonomy" id="269237"/>
    <lineage>
        <taxon>Bacteria</taxon>
        <taxon>Pseudomonadati</taxon>
        <taxon>Campylobacterota</taxon>
        <taxon>Epsilonproteobacteria</taxon>
        <taxon>Campylobacterales</taxon>
        <taxon>Sulfurovaceae</taxon>
        <taxon>Sulfurovum</taxon>
        <taxon>environmental samples</taxon>
    </lineage>
</organism>
<dbReference type="AlphaFoldDB" id="A0A6S6SY76"/>
<evidence type="ECO:0008006" key="3">
    <source>
        <dbReference type="Google" id="ProtNLM"/>
    </source>
</evidence>